<gene>
    <name evidence="1" type="ORF">GN277_13535</name>
</gene>
<dbReference type="Proteomes" id="UP000460412">
    <property type="component" value="Unassembled WGS sequence"/>
</dbReference>
<evidence type="ECO:0008006" key="3">
    <source>
        <dbReference type="Google" id="ProtNLM"/>
    </source>
</evidence>
<reference evidence="1 2" key="1">
    <citation type="submission" date="2019-12" db="EMBL/GenBank/DDBJ databases">
        <title>Sporaefaciens musculi gen. nov., sp. nov., a novel bacterium isolated from the caecum of an obese mouse.</title>
        <authorList>
            <person name="Rasmussen T.S."/>
            <person name="Streidl T."/>
            <person name="Hitch T.C.A."/>
            <person name="Wortmann E."/>
            <person name="Deptula P."/>
            <person name="Hansen M."/>
            <person name="Nielsen D.S."/>
            <person name="Clavel T."/>
            <person name="Vogensen F.K."/>
        </authorList>
    </citation>
    <scope>NUCLEOTIDE SEQUENCE [LARGE SCALE GENOMIC DNA]</scope>
    <source>
        <strain evidence="1 2">WCA-9-b2</strain>
    </source>
</reference>
<dbReference type="AlphaFoldDB" id="A0A7X3SJG6"/>
<comment type="caution">
    <text evidence="1">The sequence shown here is derived from an EMBL/GenBank/DDBJ whole genome shotgun (WGS) entry which is preliminary data.</text>
</comment>
<protein>
    <recommendedName>
        <fullName evidence="3">SatD family (SatD)</fullName>
    </recommendedName>
</protein>
<accession>A0A7X3SJG6</accession>
<evidence type="ECO:0000313" key="1">
    <source>
        <dbReference type="EMBL" id="MXP76377.1"/>
    </source>
</evidence>
<name>A0A7X3SJG6_9FIRM</name>
<dbReference type="InterPro" id="IPR032580">
    <property type="entry name" value="SatD"/>
</dbReference>
<dbReference type="Pfam" id="PF16264">
    <property type="entry name" value="SatD"/>
    <property type="match status" value="1"/>
</dbReference>
<dbReference type="RefSeq" id="WP_159751516.1">
    <property type="nucleotide sequence ID" value="NZ_CATIFW010000090.1"/>
</dbReference>
<organism evidence="1 2">
    <name type="scientific">Sporofaciens musculi</name>
    <dbReference type="NCBI Taxonomy" id="2681861"/>
    <lineage>
        <taxon>Bacteria</taxon>
        <taxon>Bacillati</taxon>
        <taxon>Bacillota</taxon>
        <taxon>Clostridia</taxon>
        <taxon>Lachnospirales</taxon>
        <taxon>Lachnospiraceae</taxon>
        <taxon>Sporofaciens</taxon>
    </lineage>
</organism>
<dbReference type="EMBL" id="WUQX01000001">
    <property type="protein sequence ID" value="MXP76377.1"/>
    <property type="molecule type" value="Genomic_DNA"/>
</dbReference>
<evidence type="ECO:0000313" key="2">
    <source>
        <dbReference type="Proteomes" id="UP000460412"/>
    </source>
</evidence>
<sequence length="226" mass="25906">MFLSLEGVPFVALIGDIKSSRSLMMRNEIQEQLSSILDEINIRYRKSIAAKFLITLGDEFQGLLFDGKNILEIIQDIRMKLYPVELRFGIGIGKISTRIDTEMALGADGPGYYHARNAIDILKDNEKRNKKVVADIRLEMEESNSSQVTLINTIFELEKSIEQTWTQRQREIIWDMMKNQDGQKDVAYRMGITQSSVQKNLAKGRYYVYANALKNVQSILGEIEKC</sequence>
<proteinExistence type="predicted"/>
<keyword evidence="2" id="KW-1185">Reference proteome</keyword>